<dbReference type="GO" id="GO:0003678">
    <property type="term" value="F:DNA helicase activity"/>
    <property type="evidence" value="ECO:0007669"/>
    <property type="project" value="UniProtKB-EC"/>
</dbReference>
<evidence type="ECO:0000256" key="3">
    <source>
        <dbReference type="ARBA" id="ARBA00012551"/>
    </source>
</evidence>
<evidence type="ECO:0000256" key="9">
    <source>
        <dbReference type="ARBA" id="ARBA00023125"/>
    </source>
</evidence>
<dbReference type="GO" id="GO:0006260">
    <property type="term" value="P:DNA replication"/>
    <property type="evidence" value="ECO:0007669"/>
    <property type="project" value="UniProtKB-KW"/>
</dbReference>
<evidence type="ECO:0000259" key="13">
    <source>
        <dbReference type="Pfam" id="PF14551"/>
    </source>
</evidence>
<evidence type="ECO:0000313" key="15">
    <source>
        <dbReference type="Proteomes" id="UP000270296"/>
    </source>
</evidence>
<evidence type="ECO:0000256" key="6">
    <source>
        <dbReference type="ARBA" id="ARBA00022801"/>
    </source>
</evidence>
<dbReference type="AlphaFoldDB" id="A0A183IT81"/>
<dbReference type="InterPro" id="IPR012340">
    <property type="entry name" value="NA-bd_OB-fold"/>
</dbReference>
<dbReference type="OrthoDB" id="10036721at2759"/>
<dbReference type="EC" id="3.6.4.12" evidence="3"/>
<evidence type="ECO:0000256" key="11">
    <source>
        <dbReference type="ARBA" id="ARBA00023306"/>
    </source>
</evidence>
<reference evidence="16" key="1">
    <citation type="submission" date="2016-06" db="UniProtKB">
        <authorList>
            <consortium name="WormBaseParasite"/>
        </authorList>
    </citation>
    <scope>IDENTIFICATION</scope>
</reference>
<dbReference type="EMBL" id="UZAM01010077">
    <property type="protein sequence ID" value="VDP10913.1"/>
    <property type="molecule type" value="Genomic_DNA"/>
</dbReference>
<evidence type="ECO:0000313" key="14">
    <source>
        <dbReference type="EMBL" id="VDP10913.1"/>
    </source>
</evidence>
<evidence type="ECO:0000256" key="2">
    <source>
        <dbReference type="ARBA" id="ARBA00008010"/>
    </source>
</evidence>
<dbReference type="Pfam" id="PF14551">
    <property type="entry name" value="MCM_N"/>
    <property type="match status" value="1"/>
</dbReference>
<dbReference type="GO" id="GO:0016787">
    <property type="term" value="F:hydrolase activity"/>
    <property type="evidence" value="ECO:0007669"/>
    <property type="project" value="UniProtKB-KW"/>
</dbReference>
<keyword evidence="7" id="KW-0347">Helicase</keyword>
<evidence type="ECO:0000256" key="1">
    <source>
        <dbReference type="ARBA" id="ARBA00004123"/>
    </source>
</evidence>
<keyword evidence="5" id="KW-0547">Nucleotide-binding</keyword>
<evidence type="ECO:0000256" key="7">
    <source>
        <dbReference type="ARBA" id="ARBA00022806"/>
    </source>
</evidence>
<comment type="subcellular location">
    <subcellularLocation>
        <location evidence="1">Nucleus</location>
    </subcellularLocation>
</comment>
<keyword evidence="10" id="KW-0539">Nucleus</keyword>
<keyword evidence="9" id="KW-0238">DNA-binding</keyword>
<dbReference type="GO" id="GO:0003677">
    <property type="term" value="F:DNA binding"/>
    <property type="evidence" value="ECO:0007669"/>
    <property type="project" value="UniProtKB-KW"/>
</dbReference>
<dbReference type="GO" id="GO:0005524">
    <property type="term" value="F:ATP binding"/>
    <property type="evidence" value="ECO:0007669"/>
    <property type="project" value="UniProtKB-KW"/>
</dbReference>
<reference evidence="14 15" key="2">
    <citation type="submission" date="2018-11" db="EMBL/GenBank/DDBJ databases">
        <authorList>
            <consortium name="Pathogen Informatics"/>
        </authorList>
    </citation>
    <scope>NUCLEOTIDE SEQUENCE [LARGE SCALE GENOMIC DNA]</scope>
</reference>
<dbReference type="SUPFAM" id="SSF50249">
    <property type="entry name" value="Nucleic acid-binding proteins"/>
    <property type="match status" value="1"/>
</dbReference>
<gene>
    <name evidence="14" type="ORF">SBAD_LOCUS6827</name>
</gene>
<keyword evidence="6" id="KW-0378">Hydrolase</keyword>
<evidence type="ECO:0000256" key="12">
    <source>
        <dbReference type="ARBA" id="ARBA00048432"/>
    </source>
</evidence>
<dbReference type="WBParaSite" id="SBAD_0000709101-mRNA-1">
    <property type="protein sequence ID" value="SBAD_0000709101-mRNA-1"/>
    <property type="gene ID" value="SBAD_0000709101"/>
</dbReference>
<accession>A0A183IT81</accession>
<protein>
    <recommendedName>
        <fullName evidence="3">DNA helicase</fullName>
        <ecNumber evidence="3">3.6.4.12</ecNumber>
    </recommendedName>
</protein>
<dbReference type="GO" id="GO:0005634">
    <property type="term" value="C:nucleus"/>
    <property type="evidence" value="ECO:0007669"/>
    <property type="project" value="UniProtKB-SubCell"/>
</dbReference>
<proteinExistence type="inferred from homology"/>
<dbReference type="InterPro" id="IPR027925">
    <property type="entry name" value="MCM_N"/>
</dbReference>
<name>A0A183IT81_9BILA</name>
<feature type="domain" description="MCM N-terminal" evidence="13">
    <location>
        <begin position="36"/>
        <end position="129"/>
    </location>
</feature>
<comment type="catalytic activity">
    <reaction evidence="12">
        <text>ATP + H2O = ADP + phosphate + H(+)</text>
        <dbReference type="Rhea" id="RHEA:13065"/>
        <dbReference type="ChEBI" id="CHEBI:15377"/>
        <dbReference type="ChEBI" id="CHEBI:15378"/>
        <dbReference type="ChEBI" id="CHEBI:30616"/>
        <dbReference type="ChEBI" id="CHEBI:43474"/>
        <dbReference type="ChEBI" id="CHEBI:456216"/>
        <dbReference type="EC" id="3.6.4.12"/>
    </reaction>
    <physiologicalReaction direction="left-to-right" evidence="12">
        <dbReference type="Rhea" id="RHEA:13066"/>
    </physiologicalReaction>
</comment>
<evidence type="ECO:0000256" key="4">
    <source>
        <dbReference type="ARBA" id="ARBA00022705"/>
    </source>
</evidence>
<evidence type="ECO:0000256" key="10">
    <source>
        <dbReference type="ARBA" id="ARBA00023242"/>
    </source>
</evidence>
<dbReference type="FunFam" id="3.30.1640.10:FF:000006">
    <property type="entry name" value="DNA helicase"/>
    <property type="match status" value="1"/>
</dbReference>
<keyword evidence="4" id="KW-0235">DNA replication</keyword>
<dbReference type="Proteomes" id="UP000270296">
    <property type="component" value="Unassembled WGS sequence"/>
</dbReference>
<organism evidence="16">
    <name type="scientific">Soboliphyme baturini</name>
    <dbReference type="NCBI Taxonomy" id="241478"/>
    <lineage>
        <taxon>Eukaryota</taxon>
        <taxon>Metazoa</taxon>
        <taxon>Ecdysozoa</taxon>
        <taxon>Nematoda</taxon>
        <taxon>Enoplea</taxon>
        <taxon>Dorylaimia</taxon>
        <taxon>Dioctophymatida</taxon>
        <taxon>Dioctophymatoidea</taxon>
        <taxon>Soboliphymatidae</taxon>
        <taxon>Soboliphyme</taxon>
    </lineage>
</organism>
<keyword evidence="15" id="KW-1185">Reference proteome</keyword>
<keyword evidence="8" id="KW-0067">ATP-binding</keyword>
<evidence type="ECO:0000313" key="16">
    <source>
        <dbReference type="WBParaSite" id="SBAD_0000709101-mRNA-1"/>
    </source>
</evidence>
<keyword evidence="11" id="KW-0131">Cell cycle</keyword>
<sequence length="146" mass="16770">MAGFDNLGLYYADGYTDGEPATEGQKAMETTLRSAKKVFKDFIRSFHRGGFSYVYRDALRRQYNLGEYWISVNLQDLRNFDEDLTELLRKKPGQALPVIEEAAKEVADEVTRPRPDDQLELEDVHVVFTTDENPQSIRSVRVSDCI</sequence>
<evidence type="ECO:0000256" key="8">
    <source>
        <dbReference type="ARBA" id="ARBA00022840"/>
    </source>
</evidence>
<comment type="similarity">
    <text evidence="2">Belongs to the MCM family.</text>
</comment>
<dbReference type="Gene3D" id="3.30.1640.10">
    <property type="entry name" value="mini-chromosome maintenance (MCM) complex, chain A, domain 1"/>
    <property type="match status" value="1"/>
</dbReference>
<evidence type="ECO:0000256" key="5">
    <source>
        <dbReference type="ARBA" id="ARBA00022741"/>
    </source>
</evidence>